<evidence type="ECO:0000313" key="3">
    <source>
        <dbReference type="Proteomes" id="UP000094569"/>
    </source>
</evidence>
<organism evidence="2 3">
    <name type="scientific">Aspergillus cristatus</name>
    <name type="common">Chinese Fuzhuan brick tea-fermentation fungus</name>
    <name type="synonym">Eurotium cristatum</name>
    <dbReference type="NCBI Taxonomy" id="573508"/>
    <lineage>
        <taxon>Eukaryota</taxon>
        <taxon>Fungi</taxon>
        <taxon>Dikarya</taxon>
        <taxon>Ascomycota</taxon>
        <taxon>Pezizomycotina</taxon>
        <taxon>Eurotiomycetes</taxon>
        <taxon>Eurotiomycetidae</taxon>
        <taxon>Eurotiales</taxon>
        <taxon>Aspergillaceae</taxon>
        <taxon>Aspergillus</taxon>
        <taxon>Aspergillus subgen. Aspergillus</taxon>
    </lineage>
</organism>
<keyword evidence="1" id="KW-0732">Signal</keyword>
<dbReference type="Proteomes" id="UP000094569">
    <property type="component" value="Unassembled WGS sequence"/>
</dbReference>
<dbReference type="VEuPathDB" id="FungiDB:SI65_05863"/>
<comment type="caution">
    <text evidence="2">The sequence shown here is derived from an EMBL/GenBank/DDBJ whole genome shotgun (WGS) entry which is preliminary data.</text>
</comment>
<gene>
    <name evidence="2" type="ORF">SI65_05863</name>
</gene>
<protein>
    <submittedName>
        <fullName evidence="2">Uncharacterized protein</fullName>
    </submittedName>
</protein>
<evidence type="ECO:0000256" key="1">
    <source>
        <dbReference type="SAM" id="SignalP"/>
    </source>
</evidence>
<proteinExistence type="predicted"/>
<dbReference type="EMBL" id="JXNT01000005">
    <property type="protein sequence ID" value="ODM19246.1"/>
    <property type="molecule type" value="Genomic_DNA"/>
</dbReference>
<dbReference type="Pfam" id="PF10906">
    <property type="entry name" value="Mrx7"/>
    <property type="match status" value="1"/>
</dbReference>
<accession>A0A1E3BFS0</accession>
<sequence length="83" mass="9767">MGFHWFWLRTVEAWLTARLLASPSFHRMVGRVHQKVQHIRHGVPPEEMGGTKIDKNNDGLQRFARYFKEEIKDQLKGKPSNKP</sequence>
<feature type="signal peptide" evidence="1">
    <location>
        <begin position="1"/>
        <end position="21"/>
    </location>
</feature>
<evidence type="ECO:0000313" key="2">
    <source>
        <dbReference type="EMBL" id="ODM19246.1"/>
    </source>
</evidence>
<feature type="chain" id="PRO_5009123650" evidence="1">
    <location>
        <begin position="22"/>
        <end position="83"/>
    </location>
</feature>
<name>A0A1E3BFS0_ASPCR</name>
<keyword evidence="3" id="KW-1185">Reference proteome</keyword>
<reference evidence="2 3" key="1">
    <citation type="journal article" date="2016" name="BMC Genomics">
        <title>Comparative genomic and transcriptomic analyses of the Fuzhuan brick tea-fermentation fungus Aspergillus cristatus.</title>
        <authorList>
            <person name="Ge Y."/>
            <person name="Wang Y."/>
            <person name="Liu Y."/>
            <person name="Tan Y."/>
            <person name="Ren X."/>
            <person name="Zhang X."/>
            <person name="Hyde K.D."/>
            <person name="Liu Y."/>
            <person name="Liu Z."/>
        </authorList>
    </citation>
    <scope>NUCLEOTIDE SEQUENCE [LARGE SCALE GENOMIC DNA]</scope>
    <source>
        <strain evidence="2 3">GZAAS20.1005</strain>
    </source>
</reference>
<dbReference type="InterPro" id="IPR020301">
    <property type="entry name" value="Mrx7"/>
</dbReference>
<dbReference type="AlphaFoldDB" id="A0A1E3BFS0"/>
<dbReference type="OrthoDB" id="4138121at2759"/>